<keyword evidence="1" id="KW-0040">ANK repeat</keyword>
<dbReference type="SUPFAM" id="SSF48403">
    <property type="entry name" value="Ankyrin repeat"/>
    <property type="match status" value="1"/>
</dbReference>
<dbReference type="Pfam" id="PF12796">
    <property type="entry name" value="Ank_2"/>
    <property type="match status" value="1"/>
</dbReference>
<dbReference type="Pfam" id="PF00023">
    <property type="entry name" value="Ank"/>
    <property type="match status" value="1"/>
</dbReference>
<dbReference type="PROSITE" id="PS50088">
    <property type="entry name" value="ANK_REPEAT"/>
    <property type="match status" value="4"/>
</dbReference>
<dbReference type="PANTHER" id="PTHR24118">
    <property type="entry name" value="POTE ANKYRIN DOMAIN"/>
    <property type="match status" value="1"/>
</dbReference>
<reference evidence="3" key="2">
    <citation type="submission" date="2023-06" db="EMBL/GenBank/DDBJ databases">
        <authorList>
            <consortium name="Lawrence Berkeley National Laboratory"/>
            <person name="Haridas S."/>
            <person name="Hensen N."/>
            <person name="Bonometti L."/>
            <person name="Westerberg I."/>
            <person name="Brannstrom I.O."/>
            <person name="Guillou S."/>
            <person name="Cros-Aarteil S."/>
            <person name="Calhoun S."/>
            <person name="Kuo A."/>
            <person name="Mondo S."/>
            <person name="Pangilinan J."/>
            <person name="Riley R."/>
            <person name="LaButti K."/>
            <person name="Andreopoulos B."/>
            <person name="Lipzen A."/>
            <person name="Chen C."/>
            <person name="Yanf M."/>
            <person name="Daum C."/>
            <person name="Ng V."/>
            <person name="Clum A."/>
            <person name="Steindorff A."/>
            <person name="Ohm R."/>
            <person name="Martin F."/>
            <person name="Silar P."/>
            <person name="Natvig D."/>
            <person name="Lalanne C."/>
            <person name="Gautier V."/>
            <person name="Ament-velasquez S.L."/>
            <person name="Kruys A."/>
            <person name="Hutchinson M.I."/>
            <person name="Powell A.J."/>
            <person name="Barry K."/>
            <person name="Miller A.N."/>
            <person name="Grigoriev I.V."/>
            <person name="Debuchy R."/>
            <person name="Gladieux P."/>
            <person name="Thoren M.H."/>
            <person name="Johannesson H."/>
        </authorList>
    </citation>
    <scope>NUCLEOTIDE SEQUENCE</scope>
    <source>
        <strain evidence="3">CBS 232.78</strain>
    </source>
</reference>
<feature type="compositionally biased region" description="Acidic residues" evidence="2">
    <location>
        <begin position="775"/>
        <end position="784"/>
    </location>
</feature>
<feature type="repeat" description="ANK" evidence="1">
    <location>
        <begin position="583"/>
        <end position="620"/>
    </location>
</feature>
<feature type="repeat" description="ANK" evidence="1">
    <location>
        <begin position="621"/>
        <end position="653"/>
    </location>
</feature>
<comment type="caution">
    <text evidence="3">The sequence shown here is derived from an EMBL/GenBank/DDBJ whole genome shotgun (WGS) entry which is preliminary data.</text>
</comment>
<organism evidence="3 4">
    <name type="scientific">Podospora didyma</name>
    <dbReference type="NCBI Taxonomy" id="330526"/>
    <lineage>
        <taxon>Eukaryota</taxon>
        <taxon>Fungi</taxon>
        <taxon>Dikarya</taxon>
        <taxon>Ascomycota</taxon>
        <taxon>Pezizomycotina</taxon>
        <taxon>Sordariomycetes</taxon>
        <taxon>Sordariomycetidae</taxon>
        <taxon>Sordariales</taxon>
        <taxon>Podosporaceae</taxon>
        <taxon>Podospora</taxon>
    </lineage>
</organism>
<accession>A0AAE0P870</accession>
<name>A0AAE0P870_9PEZI</name>
<feature type="repeat" description="ANK" evidence="1">
    <location>
        <begin position="550"/>
        <end position="582"/>
    </location>
</feature>
<dbReference type="EMBL" id="JAULSW010000001">
    <property type="protein sequence ID" value="KAK3395161.1"/>
    <property type="molecule type" value="Genomic_DNA"/>
</dbReference>
<dbReference type="Pfam" id="PF13637">
    <property type="entry name" value="Ank_4"/>
    <property type="match status" value="1"/>
</dbReference>
<sequence length="795" mass="89174">MEVVAGIVSITNVTIRISSKLWKLSDAWREAPENIYRLRDDITRTKQLLEEIGQNAAFETPPESQGESPEPRADLKILLNQGTAALRRIEEIIERLIRGDSADSNLSQDLGKRRKIIWLRYKEKVAALRKELGIIMSSICHLLITRNVRVSAETTTALKGCQSDIQSHISNELESTSERIKTHNSNVVHASGVMTVTHLNDAIESSQNAILQHMDHRLEALGSSIVAAVRQSVTHEMAIYERQLEGRQVTHLSNGAAWASFNQGLMPMNRQFPPSWTCRCPCHSVTGYNLSMTSLYSVMGSLSVAYHARAFNKGLCQRNICQNHPSTESFKHIRVVYNFPAWLIRVSLSMFLSSNLNGSPQLNIRVVNHLVQENVPEPHRILNHVMFHDTEGIKRTLIEGRISVNDVWGKFLDTPLWYAIALKLPDIVRLLLQAGADPYQKMVAYGGMSPIGRAFEFSLSGNPVEKEVARQFPISNYVDNEGFSTLHLRVAGILNFDLGLALRNQRYLSEIDHLAPDGRAPIHVGAGRGDFDAVKLLLAAGANINTRSTIGETALHAACRYSHFRVAQLLLQAGASVDDRDKLGATPLHLACRRRSDAYSTTKMLSLLKQHGADFNAADNDGVAPLHEAAVRGTVEATQFLLKHGADGNRRMYGEPNSETLLCAVIGRRQYDTIRLLLKNGAEVRSAPQDKTTVLHRLAYCGDTEDFGIFTTHRMRGIDISSRRERFDWQTPHEIFDGRNPKPELRRAWERLLASLEEPDSGELHRPTEFKSEPDESENDEELFMDAREEWEADT</sequence>
<protein>
    <submittedName>
        <fullName evidence="3">Ankyrin repeat-containing domain protein</fullName>
    </submittedName>
</protein>
<evidence type="ECO:0000313" key="4">
    <source>
        <dbReference type="Proteomes" id="UP001285441"/>
    </source>
</evidence>
<evidence type="ECO:0000256" key="2">
    <source>
        <dbReference type="SAM" id="MobiDB-lite"/>
    </source>
</evidence>
<dbReference type="SMART" id="SM00248">
    <property type="entry name" value="ANK"/>
    <property type="match status" value="6"/>
</dbReference>
<evidence type="ECO:0000256" key="1">
    <source>
        <dbReference type="PROSITE-ProRule" id="PRU00023"/>
    </source>
</evidence>
<dbReference type="Gene3D" id="1.25.40.20">
    <property type="entry name" value="Ankyrin repeat-containing domain"/>
    <property type="match status" value="2"/>
</dbReference>
<gene>
    <name evidence="3" type="ORF">B0H63DRAFT_533763</name>
</gene>
<feature type="region of interest" description="Disordered" evidence="2">
    <location>
        <begin position="758"/>
        <end position="795"/>
    </location>
</feature>
<dbReference type="AlphaFoldDB" id="A0AAE0P870"/>
<proteinExistence type="predicted"/>
<reference evidence="3" key="1">
    <citation type="journal article" date="2023" name="Mol. Phylogenet. Evol.">
        <title>Genome-scale phylogeny and comparative genomics of the fungal order Sordariales.</title>
        <authorList>
            <person name="Hensen N."/>
            <person name="Bonometti L."/>
            <person name="Westerberg I."/>
            <person name="Brannstrom I.O."/>
            <person name="Guillou S."/>
            <person name="Cros-Aarteil S."/>
            <person name="Calhoun S."/>
            <person name="Haridas S."/>
            <person name="Kuo A."/>
            <person name="Mondo S."/>
            <person name="Pangilinan J."/>
            <person name="Riley R."/>
            <person name="LaButti K."/>
            <person name="Andreopoulos B."/>
            <person name="Lipzen A."/>
            <person name="Chen C."/>
            <person name="Yan M."/>
            <person name="Daum C."/>
            <person name="Ng V."/>
            <person name="Clum A."/>
            <person name="Steindorff A."/>
            <person name="Ohm R.A."/>
            <person name="Martin F."/>
            <person name="Silar P."/>
            <person name="Natvig D.O."/>
            <person name="Lalanne C."/>
            <person name="Gautier V."/>
            <person name="Ament-Velasquez S.L."/>
            <person name="Kruys A."/>
            <person name="Hutchinson M.I."/>
            <person name="Powell A.J."/>
            <person name="Barry K."/>
            <person name="Miller A.N."/>
            <person name="Grigoriev I.V."/>
            <person name="Debuchy R."/>
            <person name="Gladieux P."/>
            <person name="Hiltunen Thoren M."/>
            <person name="Johannesson H."/>
        </authorList>
    </citation>
    <scope>NUCLEOTIDE SEQUENCE</scope>
    <source>
        <strain evidence="3">CBS 232.78</strain>
    </source>
</reference>
<dbReference type="InterPro" id="IPR036770">
    <property type="entry name" value="Ankyrin_rpt-contain_sf"/>
</dbReference>
<dbReference type="PANTHER" id="PTHR24118:SF99">
    <property type="entry name" value="POTE ANKYRIN DOMAIN FAMILY MEMBER 3C-RELATED"/>
    <property type="match status" value="1"/>
</dbReference>
<dbReference type="InterPro" id="IPR002110">
    <property type="entry name" value="Ankyrin_rpt"/>
</dbReference>
<evidence type="ECO:0000313" key="3">
    <source>
        <dbReference type="EMBL" id="KAK3395161.1"/>
    </source>
</evidence>
<feature type="repeat" description="ANK" evidence="1">
    <location>
        <begin position="517"/>
        <end position="549"/>
    </location>
</feature>
<feature type="compositionally biased region" description="Basic and acidic residues" evidence="2">
    <location>
        <begin position="785"/>
        <end position="795"/>
    </location>
</feature>
<keyword evidence="4" id="KW-1185">Reference proteome</keyword>
<feature type="compositionally biased region" description="Basic and acidic residues" evidence="2">
    <location>
        <begin position="762"/>
        <end position="774"/>
    </location>
</feature>
<dbReference type="PROSITE" id="PS50297">
    <property type="entry name" value="ANK_REP_REGION"/>
    <property type="match status" value="4"/>
</dbReference>
<dbReference type="Proteomes" id="UP001285441">
    <property type="component" value="Unassembled WGS sequence"/>
</dbReference>